<protein>
    <submittedName>
        <fullName evidence="1">Uncharacterized protein</fullName>
    </submittedName>
</protein>
<gene>
    <name evidence="1" type="ORF">C2869_04360</name>
</gene>
<keyword evidence="2" id="KW-1185">Reference proteome</keyword>
<reference evidence="1 2" key="1">
    <citation type="submission" date="2018-01" db="EMBL/GenBank/DDBJ databases">
        <title>Genome sequence of a Cantenovulum-like bacteria.</title>
        <authorList>
            <person name="Tan W.R."/>
            <person name="Lau N.-S."/>
            <person name="Go F."/>
            <person name="Amirul A.-A.A."/>
        </authorList>
    </citation>
    <scope>NUCLEOTIDE SEQUENCE [LARGE SCALE GENOMIC DNA]</scope>
    <source>
        <strain evidence="1 2">CCB-QB4</strain>
    </source>
</reference>
<dbReference type="AlphaFoldDB" id="A0A2S0VNG7"/>
<accession>A0A2S0VNG7</accession>
<dbReference type="EMBL" id="CP026604">
    <property type="protein sequence ID" value="AWB65719.1"/>
    <property type="molecule type" value="Genomic_DNA"/>
</dbReference>
<sequence>MSAASSDFFFGDKKHLELRSICGLSDTVSDNHFSAQVNRYLAENNGKMDIFCKTTHPQFSVLLGKLNREQIGNLKIIAIKDRVPSIKATLTCSILLEQGIINIIPLWCACNKGRAEEIISTLLIPIHLMNLQSRTFLKEGKNLVRLDNDLEHEVRSVLALSLYPENFSFKFVELLKSATQIGNRNLSMQDALNKLMMRV</sequence>
<proteinExistence type="predicted"/>
<dbReference type="RefSeq" id="WP_108601793.1">
    <property type="nucleotide sequence ID" value="NZ_CP026604.1"/>
</dbReference>
<name>A0A2S0VNG7_9ALTE</name>
<dbReference type="KEGG" id="cate:C2869_04360"/>
<dbReference type="OrthoDB" id="6625066at2"/>
<organism evidence="1 2">
    <name type="scientific">Saccharobesus litoralis</name>
    <dbReference type="NCBI Taxonomy" id="2172099"/>
    <lineage>
        <taxon>Bacteria</taxon>
        <taxon>Pseudomonadati</taxon>
        <taxon>Pseudomonadota</taxon>
        <taxon>Gammaproteobacteria</taxon>
        <taxon>Alteromonadales</taxon>
        <taxon>Alteromonadaceae</taxon>
        <taxon>Saccharobesus</taxon>
    </lineage>
</organism>
<evidence type="ECO:0000313" key="1">
    <source>
        <dbReference type="EMBL" id="AWB65719.1"/>
    </source>
</evidence>
<dbReference type="Proteomes" id="UP000244441">
    <property type="component" value="Chromosome"/>
</dbReference>
<evidence type="ECO:0000313" key="2">
    <source>
        <dbReference type="Proteomes" id="UP000244441"/>
    </source>
</evidence>